<sequence length="97" mass="10446">MGFPPQGIIAPPAAEVNYPEVDTYADLPDAAESANETFLVLTATGVFGTDRKRAGLWRSNGTAWYRLGTLAGSGRVVVSTPPSGYHELYNLYLGQLR</sequence>
<proteinExistence type="predicted"/>
<dbReference type="AlphaFoldDB" id="X1BU86"/>
<dbReference type="EMBL" id="BART01012736">
    <property type="protein sequence ID" value="GAG84717.1"/>
    <property type="molecule type" value="Genomic_DNA"/>
</dbReference>
<organism evidence="1">
    <name type="scientific">marine sediment metagenome</name>
    <dbReference type="NCBI Taxonomy" id="412755"/>
    <lineage>
        <taxon>unclassified sequences</taxon>
        <taxon>metagenomes</taxon>
        <taxon>ecological metagenomes</taxon>
    </lineage>
</organism>
<accession>X1BU86</accession>
<protein>
    <submittedName>
        <fullName evidence="1">Uncharacterized protein</fullName>
    </submittedName>
</protein>
<evidence type="ECO:0000313" key="1">
    <source>
        <dbReference type="EMBL" id="GAG84717.1"/>
    </source>
</evidence>
<gene>
    <name evidence="1" type="ORF">S01H4_26419</name>
</gene>
<feature type="non-terminal residue" evidence="1">
    <location>
        <position position="97"/>
    </location>
</feature>
<reference evidence="1" key="1">
    <citation type="journal article" date="2014" name="Front. Microbiol.">
        <title>High frequency of phylogenetically diverse reductive dehalogenase-homologous genes in deep subseafloor sedimentary metagenomes.</title>
        <authorList>
            <person name="Kawai M."/>
            <person name="Futagami T."/>
            <person name="Toyoda A."/>
            <person name="Takaki Y."/>
            <person name="Nishi S."/>
            <person name="Hori S."/>
            <person name="Arai W."/>
            <person name="Tsubouchi T."/>
            <person name="Morono Y."/>
            <person name="Uchiyama I."/>
            <person name="Ito T."/>
            <person name="Fujiyama A."/>
            <person name="Inagaki F."/>
            <person name="Takami H."/>
        </authorList>
    </citation>
    <scope>NUCLEOTIDE SEQUENCE</scope>
    <source>
        <strain evidence="1">Expedition CK06-06</strain>
    </source>
</reference>
<comment type="caution">
    <text evidence="1">The sequence shown here is derived from an EMBL/GenBank/DDBJ whole genome shotgun (WGS) entry which is preliminary data.</text>
</comment>
<name>X1BU86_9ZZZZ</name>